<accession>A0A9D4TDG8</accession>
<evidence type="ECO:0000256" key="1">
    <source>
        <dbReference type="SAM" id="MobiDB-lite"/>
    </source>
</evidence>
<keyword evidence="3" id="KW-1185">Reference proteome</keyword>
<evidence type="ECO:0000313" key="2">
    <source>
        <dbReference type="EMBL" id="KAH7986159.1"/>
    </source>
</evidence>
<name>A0A9D4TDG8_RHISA</name>
<dbReference type="AlphaFoldDB" id="A0A9D4TDG8"/>
<reference evidence="2" key="2">
    <citation type="submission" date="2021-09" db="EMBL/GenBank/DDBJ databases">
        <authorList>
            <person name="Jia N."/>
            <person name="Wang J."/>
            <person name="Shi W."/>
            <person name="Du L."/>
            <person name="Sun Y."/>
            <person name="Zhan W."/>
            <person name="Jiang J."/>
            <person name="Wang Q."/>
            <person name="Zhang B."/>
            <person name="Ji P."/>
            <person name="Sakyi L.B."/>
            <person name="Cui X."/>
            <person name="Yuan T."/>
            <person name="Jiang B."/>
            <person name="Yang W."/>
            <person name="Lam T.T.-Y."/>
            <person name="Chang Q."/>
            <person name="Ding S."/>
            <person name="Wang X."/>
            <person name="Zhu J."/>
            <person name="Ruan X."/>
            <person name="Zhao L."/>
            <person name="Wei J."/>
            <person name="Que T."/>
            <person name="Du C."/>
            <person name="Cheng J."/>
            <person name="Dai P."/>
            <person name="Han X."/>
            <person name="Huang E."/>
            <person name="Gao Y."/>
            <person name="Liu J."/>
            <person name="Shao H."/>
            <person name="Ye R."/>
            <person name="Li L."/>
            <person name="Wei W."/>
            <person name="Wang X."/>
            <person name="Wang C."/>
            <person name="Huo Q."/>
            <person name="Li W."/>
            <person name="Guo W."/>
            <person name="Chen H."/>
            <person name="Chen S."/>
            <person name="Zhou L."/>
            <person name="Zhou L."/>
            <person name="Ni X."/>
            <person name="Tian J."/>
            <person name="Zhou Y."/>
            <person name="Sheng Y."/>
            <person name="Liu T."/>
            <person name="Pan Y."/>
            <person name="Xia L."/>
            <person name="Li J."/>
            <person name="Zhao F."/>
            <person name="Cao W."/>
        </authorList>
    </citation>
    <scope>NUCLEOTIDE SEQUENCE</scope>
    <source>
        <strain evidence="2">Rsan-2018</strain>
        <tissue evidence="2">Larvae</tissue>
    </source>
</reference>
<dbReference type="Proteomes" id="UP000821837">
    <property type="component" value="Unassembled WGS sequence"/>
</dbReference>
<feature type="region of interest" description="Disordered" evidence="1">
    <location>
        <begin position="68"/>
        <end position="135"/>
    </location>
</feature>
<sequence>MTSISKGTSAKETSRIKDLNPFLDVNNILRVGRLPTDIASAVTAQDLGQQLQAVQWIETALARQTRKDALTGPRGDSLVENIGFPGDRRREKAPRTAENTSKRRRKQRVFEPSTTVAPAAPRPANTTVTAPHPPPAEEDFVTVISKAAQRRAKALAAAAIATDPAVAGTVLYRPSAPGGTFKDRHA</sequence>
<proteinExistence type="predicted"/>
<comment type="caution">
    <text evidence="2">The sequence shown here is derived from an EMBL/GenBank/DDBJ whole genome shotgun (WGS) entry which is preliminary data.</text>
</comment>
<protein>
    <submittedName>
        <fullName evidence="2">Uncharacterized protein</fullName>
    </submittedName>
</protein>
<evidence type="ECO:0000313" key="3">
    <source>
        <dbReference type="Proteomes" id="UP000821837"/>
    </source>
</evidence>
<reference evidence="2" key="1">
    <citation type="journal article" date="2020" name="Cell">
        <title>Large-Scale Comparative Analyses of Tick Genomes Elucidate Their Genetic Diversity and Vector Capacities.</title>
        <authorList>
            <consortium name="Tick Genome and Microbiome Consortium (TIGMIC)"/>
            <person name="Jia N."/>
            <person name="Wang J."/>
            <person name="Shi W."/>
            <person name="Du L."/>
            <person name="Sun Y."/>
            <person name="Zhan W."/>
            <person name="Jiang J.F."/>
            <person name="Wang Q."/>
            <person name="Zhang B."/>
            <person name="Ji P."/>
            <person name="Bell-Sakyi L."/>
            <person name="Cui X.M."/>
            <person name="Yuan T.T."/>
            <person name="Jiang B.G."/>
            <person name="Yang W.F."/>
            <person name="Lam T.T."/>
            <person name="Chang Q.C."/>
            <person name="Ding S.J."/>
            <person name="Wang X.J."/>
            <person name="Zhu J.G."/>
            <person name="Ruan X.D."/>
            <person name="Zhao L."/>
            <person name="Wei J.T."/>
            <person name="Ye R.Z."/>
            <person name="Que T.C."/>
            <person name="Du C.H."/>
            <person name="Zhou Y.H."/>
            <person name="Cheng J.X."/>
            <person name="Dai P.F."/>
            <person name="Guo W.B."/>
            <person name="Han X.H."/>
            <person name="Huang E.J."/>
            <person name="Li L.F."/>
            <person name="Wei W."/>
            <person name="Gao Y.C."/>
            <person name="Liu J.Z."/>
            <person name="Shao H.Z."/>
            <person name="Wang X."/>
            <person name="Wang C.C."/>
            <person name="Yang T.C."/>
            <person name="Huo Q.B."/>
            <person name="Li W."/>
            <person name="Chen H.Y."/>
            <person name="Chen S.E."/>
            <person name="Zhou L.G."/>
            <person name="Ni X.B."/>
            <person name="Tian J.H."/>
            <person name="Sheng Y."/>
            <person name="Liu T."/>
            <person name="Pan Y.S."/>
            <person name="Xia L.Y."/>
            <person name="Li J."/>
            <person name="Zhao F."/>
            <person name="Cao W.C."/>
        </authorList>
    </citation>
    <scope>NUCLEOTIDE SEQUENCE</scope>
    <source>
        <strain evidence="2">Rsan-2018</strain>
    </source>
</reference>
<organism evidence="2 3">
    <name type="scientific">Rhipicephalus sanguineus</name>
    <name type="common">Brown dog tick</name>
    <name type="synonym">Ixodes sanguineus</name>
    <dbReference type="NCBI Taxonomy" id="34632"/>
    <lineage>
        <taxon>Eukaryota</taxon>
        <taxon>Metazoa</taxon>
        <taxon>Ecdysozoa</taxon>
        <taxon>Arthropoda</taxon>
        <taxon>Chelicerata</taxon>
        <taxon>Arachnida</taxon>
        <taxon>Acari</taxon>
        <taxon>Parasitiformes</taxon>
        <taxon>Ixodida</taxon>
        <taxon>Ixodoidea</taxon>
        <taxon>Ixodidae</taxon>
        <taxon>Rhipicephalinae</taxon>
        <taxon>Rhipicephalus</taxon>
        <taxon>Rhipicephalus</taxon>
    </lineage>
</organism>
<gene>
    <name evidence="2" type="ORF">HPB52_025167</name>
</gene>
<dbReference type="EMBL" id="JABSTV010000565">
    <property type="protein sequence ID" value="KAH7986159.1"/>
    <property type="molecule type" value="Genomic_DNA"/>
</dbReference>
<feature type="compositionally biased region" description="Basic and acidic residues" evidence="1">
    <location>
        <begin position="86"/>
        <end position="95"/>
    </location>
</feature>